<comment type="caution">
    <text evidence="2">The sequence shown here is derived from an EMBL/GenBank/DDBJ whole genome shotgun (WGS) entry which is preliminary data.</text>
</comment>
<reference evidence="2 3" key="1">
    <citation type="journal article" date="2013" name="Syst. Appl. Microbiol.">
        <title>Phylogenetic position and virulence apparatus of the pear flower necrosis pathogen Erwinia piriflorinigrans CFBP 5888T as assessed by comparative genomics.</title>
        <authorList>
            <person name="Smits T.H."/>
            <person name="Rezzonico F."/>
            <person name="Lopez M.M."/>
            <person name="Blom J."/>
            <person name="Goesmann A."/>
            <person name="Frey J.E."/>
            <person name="Duffy B."/>
        </authorList>
    </citation>
    <scope>NUCLEOTIDE SEQUENCE [LARGE SCALE GENOMIC DNA]</scope>
    <source>
        <strain evidence="3">CFBP5888</strain>
    </source>
</reference>
<evidence type="ECO:0000313" key="3">
    <source>
        <dbReference type="Proteomes" id="UP000018217"/>
    </source>
</evidence>
<feature type="region of interest" description="Disordered" evidence="1">
    <location>
        <begin position="81"/>
        <end position="105"/>
    </location>
</feature>
<dbReference type="AlphaFoldDB" id="V5ZCD9"/>
<gene>
    <name evidence="2" type="primary">tnpA</name>
    <name evidence="2" type="ORF">EPIR_3577</name>
</gene>
<dbReference type="STRING" id="1161919.EPIR_3577"/>
<accession>V5ZCD9</accession>
<protein>
    <submittedName>
        <fullName evidence="2">Transposase</fullName>
    </submittedName>
</protein>
<feature type="compositionally biased region" description="Basic and acidic residues" evidence="1">
    <location>
        <begin position="85"/>
        <end position="98"/>
    </location>
</feature>
<dbReference type="Proteomes" id="UP000018217">
    <property type="component" value="Unassembled WGS sequence"/>
</dbReference>
<evidence type="ECO:0000256" key="1">
    <source>
        <dbReference type="SAM" id="MobiDB-lite"/>
    </source>
</evidence>
<organism evidence="2 3">
    <name type="scientific">Erwinia piriflorinigrans CFBP 5888</name>
    <dbReference type="NCBI Taxonomy" id="1161919"/>
    <lineage>
        <taxon>Bacteria</taxon>
        <taxon>Pseudomonadati</taxon>
        <taxon>Pseudomonadota</taxon>
        <taxon>Gammaproteobacteria</taxon>
        <taxon>Enterobacterales</taxon>
        <taxon>Erwiniaceae</taxon>
        <taxon>Erwinia</taxon>
    </lineage>
</organism>
<name>V5ZCD9_9GAMM</name>
<dbReference type="EMBL" id="CAHS01000022">
    <property type="protein sequence ID" value="CCG88940.1"/>
    <property type="molecule type" value="Genomic_DNA"/>
</dbReference>
<evidence type="ECO:0000313" key="2">
    <source>
        <dbReference type="EMBL" id="CCG88940.1"/>
    </source>
</evidence>
<proteinExistence type="predicted"/>
<keyword evidence="3" id="KW-1185">Reference proteome</keyword>
<sequence>MTHKLRRDPGVFTVFQEAVNEMMSLPVFDMFIPKLETGQLCRIKKLKVLAAELAKGLKTETDLNQLSRVLTKLSIETAPNGQLTDRLKHERNAPKNKPESPCWPPAGIDLKNPRWLSRVFIRWKRFSLMLGQR</sequence>